<dbReference type="Gene3D" id="1.20.1420.30">
    <property type="entry name" value="NCX, central ion-binding region"/>
    <property type="match status" value="2"/>
</dbReference>
<dbReference type="AlphaFoldDB" id="A0A6A6GL38"/>
<name>A0A6A6GL38_9PEZI</name>
<feature type="transmembrane region" description="Helical" evidence="9">
    <location>
        <begin position="706"/>
        <end position="729"/>
    </location>
</feature>
<feature type="compositionally biased region" description="Basic and acidic residues" evidence="8">
    <location>
        <begin position="446"/>
        <end position="470"/>
    </location>
</feature>
<dbReference type="InterPro" id="IPR004713">
    <property type="entry name" value="CaH_exchang"/>
</dbReference>
<evidence type="ECO:0000256" key="4">
    <source>
        <dbReference type="ARBA" id="ARBA00022692"/>
    </source>
</evidence>
<sequence>MGEASDDPDISNRVRSWVKKAIPGNTDAALPTHDRNQPALNTSEKAKNHNGDHTGPTTYGPGQEKHDGGHTGAPIGAQGIETHRRPVDDIDNGLPPPAPPPTESKDEGTSDSSVKSNDKKGPLKQRMIAGSIRFAKHTKKALTHSWINVLLIMVPVGIAMDVTGQSPTVIFAINAVAIIPLAGLLVYATESVARRVGDTLGALLNVSFGNAVELIIYIIALTKGEVRIVQASLLGSLLSNLLLIMGMAFLLGGLRFQEQVYNNTVTQMSACLLSLSVGSLLLPTAFHASFSDKLDADDKTLKISRATSIVLLIVYVLYLLFQLKSHSYLYESTPQHVIDEESHPGILNDIFDTSSSSDSSSSSSSSDSDTSGSHTTTKRIKRAFRHRRRRKSSASSTNTTSVPSIISSPSFERTPSVADPSPMTFHPPSRRPSALANLGSGDEADNERGGRGGQPRIRDFVESLQEDVKKDKSRKKMRKHHRKHRKNLLDEKVPEETTPPHKQGKRPSDEKLALGAPRVNISDDIQMVELDNSTTPRRGIAWSGQSLRPALPKMLTQNVFMTAPPTNIGKSPSPSPAPNRVGGGVLRRTSSLPDRLNRRAVSPMPRQDAIYPHSHPAVQASKKEDDDEEEEVMSLTASGMLLLITTGLVAVCAEFLVGAIPGMIAASDVSQEFIGLIILPVVSNAAEHFTAVTVATKNKMDLSIGVSLGSSIQIALFVTPFIVLLGWIIGQPMTLFFNLFETLAIFVTVFVVNFLVLDGRSNYLEGSLLCAAYTIIAVASFYYPDEEGQSTIVGGS</sequence>
<evidence type="ECO:0000256" key="9">
    <source>
        <dbReference type="SAM" id="Phobius"/>
    </source>
</evidence>
<feature type="region of interest" description="Disordered" evidence="8">
    <location>
        <begin position="1"/>
        <end position="122"/>
    </location>
</feature>
<evidence type="ECO:0000256" key="5">
    <source>
        <dbReference type="ARBA" id="ARBA00022989"/>
    </source>
</evidence>
<feature type="region of interest" description="Disordered" evidence="8">
    <location>
        <begin position="565"/>
        <end position="627"/>
    </location>
</feature>
<keyword evidence="3" id="KW-0813">Transport</keyword>
<accession>A0A6A6GL38</accession>
<feature type="domain" description="Sodium/calcium exchanger membrane region" evidence="10">
    <location>
        <begin position="168"/>
        <end position="323"/>
    </location>
</feature>
<dbReference type="GO" id="GO:0006874">
    <property type="term" value="P:intracellular calcium ion homeostasis"/>
    <property type="evidence" value="ECO:0007669"/>
    <property type="project" value="TreeGrafter"/>
</dbReference>
<feature type="transmembrane region" description="Helical" evidence="9">
    <location>
        <begin position="141"/>
        <end position="160"/>
    </location>
</feature>
<feature type="compositionally biased region" description="Basic residues" evidence="8">
    <location>
        <begin position="376"/>
        <end position="392"/>
    </location>
</feature>
<feature type="compositionally biased region" description="Low complexity" evidence="8">
    <location>
        <begin position="393"/>
        <end position="410"/>
    </location>
</feature>
<feature type="compositionally biased region" description="Low complexity" evidence="8">
    <location>
        <begin position="352"/>
        <end position="375"/>
    </location>
</feature>
<evidence type="ECO:0000256" key="7">
    <source>
        <dbReference type="ARBA" id="ARBA00023136"/>
    </source>
</evidence>
<dbReference type="OrthoDB" id="1699231at2759"/>
<evidence type="ECO:0000256" key="1">
    <source>
        <dbReference type="ARBA" id="ARBA00004127"/>
    </source>
</evidence>
<feature type="transmembrane region" description="Helical" evidence="9">
    <location>
        <begin position="641"/>
        <end position="667"/>
    </location>
</feature>
<dbReference type="InterPro" id="IPR044880">
    <property type="entry name" value="NCX_ion-bd_dom_sf"/>
</dbReference>
<feature type="domain" description="Sodium/calcium exchanger membrane region" evidence="10">
    <location>
        <begin position="641"/>
        <end position="781"/>
    </location>
</feature>
<dbReference type="GO" id="GO:0015369">
    <property type="term" value="F:calcium:proton antiporter activity"/>
    <property type="evidence" value="ECO:0007669"/>
    <property type="project" value="TreeGrafter"/>
</dbReference>
<evidence type="ECO:0000256" key="8">
    <source>
        <dbReference type="SAM" id="MobiDB-lite"/>
    </source>
</evidence>
<feature type="transmembrane region" description="Helical" evidence="9">
    <location>
        <begin position="735"/>
        <end position="756"/>
    </location>
</feature>
<keyword evidence="12" id="KW-1185">Reference proteome</keyword>
<dbReference type="PANTHER" id="PTHR31503">
    <property type="entry name" value="VACUOLAR CALCIUM ION TRANSPORTER"/>
    <property type="match status" value="1"/>
</dbReference>
<evidence type="ECO:0000256" key="6">
    <source>
        <dbReference type="ARBA" id="ARBA00023065"/>
    </source>
</evidence>
<dbReference type="Pfam" id="PF01699">
    <property type="entry name" value="Na_Ca_ex"/>
    <property type="match status" value="2"/>
</dbReference>
<protein>
    <submittedName>
        <fullName evidence="11">Sodium/calcium exchanger protein-domain-containing protein</fullName>
    </submittedName>
</protein>
<evidence type="ECO:0000259" key="10">
    <source>
        <dbReference type="Pfam" id="PF01699"/>
    </source>
</evidence>
<dbReference type="FunFam" id="1.20.1420.30:FF:000016">
    <property type="entry name" value="Membrane bound cation transporter"/>
    <property type="match status" value="1"/>
</dbReference>
<dbReference type="FunFam" id="1.20.1420.30:FF:000011">
    <property type="entry name" value="Vacuolar calcium ion transporter"/>
    <property type="match status" value="1"/>
</dbReference>
<dbReference type="Proteomes" id="UP000799538">
    <property type="component" value="Unassembled WGS sequence"/>
</dbReference>
<feature type="transmembrane region" description="Helical" evidence="9">
    <location>
        <begin position="233"/>
        <end position="256"/>
    </location>
</feature>
<comment type="similarity">
    <text evidence="2">Belongs to the Ca(2+):cation antiporter (CaCA) (TC 2.A.19) family.</text>
</comment>
<feature type="region of interest" description="Disordered" evidence="8">
    <location>
        <begin position="349"/>
        <end position="512"/>
    </location>
</feature>
<gene>
    <name evidence="11" type="ORF">BDZ85DRAFT_229884</name>
</gene>
<keyword evidence="5 9" id="KW-1133">Transmembrane helix</keyword>
<dbReference type="GO" id="GO:0000329">
    <property type="term" value="C:fungal-type vacuole membrane"/>
    <property type="evidence" value="ECO:0007669"/>
    <property type="project" value="TreeGrafter"/>
</dbReference>
<evidence type="ECO:0000313" key="11">
    <source>
        <dbReference type="EMBL" id="KAF2226484.1"/>
    </source>
</evidence>
<dbReference type="EMBL" id="ML992502">
    <property type="protein sequence ID" value="KAF2226484.1"/>
    <property type="molecule type" value="Genomic_DNA"/>
</dbReference>
<organism evidence="11 12">
    <name type="scientific">Elsinoe ampelina</name>
    <dbReference type="NCBI Taxonomy" id="302913"/>
    <lineage>
        <taxon>Eukaryota</taxon>
        <taxon>Fungi</taxon>
        <taxon>Dikarya</taxon>
        <taxon>Ascomycota</taxon>
        <taxon>Pezizomycotina</taxon>
        <taxon>Dothideomycetes</taxon>
        <taxon>Dothideomycetidae</taxon>
        <taxon>Myriangiales</taxon>
        <taxon>Elsinoaceae</taxon>
        <taxon>Elsinoe</taxon>
    </lineage>
</organism>
<keyword evidence="6" id="KW-0406">Ion transport</keyword>
<dbReference type="InterPro" id="IPR004837">
    <property type="entry name" value="NaCa_Exmemb"/>
</dbReference>
<feature type="compositionally biased region" description="Basic and acidic residues" evidence="8">
    <location>
        <begin position="487"/>
        <end position="499"/>
    </location>
</feature>
<feature type="compositionally biased region" description="Basic residues" evidence="8">
    <location>
        <begin position="471"/>
        <end position="486"/>
    </location>
</feature>
<feature type="transmembrane region" description="Helical" evidence="9">
    <location>
        <begin position="200"/>
        <end position="221"/>
    </location>
</feature>
<keyword evidence="4 9" id="KW-0812">Transmembrane</keyword>
<dbReference type="GO" id="GO:0012505">
    <property type="term" value="C:endomembrane system"/>
    <property type="evidence" value="ECO:0007669"/>
    <property type="project" value="UniProtKB-SubCell"/>
</dbReference>
<proteinExistence type="inferred from homology"/>
<evidence type="ECO:0000256" key="2">
    <source>
        <dbReference type="ARBA" id="ARBA00008170"/>
    </source>
</evidence>
<keyword evidence="7 9" id="KW-0472">Membrane</keyword>
<feature type="transmembrane region" description="Helical" evidence="9">
    <location>
        <begin position="268"/>
        <end position="290"/>
    </location>
</feature>
<feature type="transmembrane region" description="Helical" evidence="9">
    <location>
        <begin position="166"/>
        <end position="188"/>
    </location>
</feature>
<feature type="transmembrane region" description="Helical" evidence="9">
    <location>
        <begin position="673"/>
        <end position="694"/>
    </location>
</feature>
<feature type="transmembrane region" description="Helical" evidence="9">
    <location>
        <begin position="763"/>
        <end position="783"/>
    </location>
</feature>
<evidence type="ECO:0000313" key="12">
    <source>
        <dbReference type="Proteomes" id="UP000799538"/>
    </source>
</evidence>
<evidence type="ECO:0000256" key="3">
    <source>
        <dbReference type="ARBA" id="ARBA00022448"/>
    </source>
</evidence>
<comment type="subcellular location">
    <subcellularLocation>
        <location evidence="1">Endomembrane system</location>
        <topology evidence="1">Multi-pass membrane protein</topology>
    </subcellularLocation>
</comment>
<feature type="transmembrane region" description="Helical" evidence="9">
    <location>
        <begin position="302"/>
        <end position="321"/>
    </location>
</feature>
<reference evidence="12" key="1">
    <citation type="journal article" date="2020" name="Stud. Mycol.">
        <title>101 Dothideomycetes genomes: A test case for predicting lifestyles and emergence of pathogens.</title>
        <authorList>
            <person name="Haridas S."/>
            <person name="Albert R."/>
            <person name="Binder M."/>
            <person name="Bloem J."/>
            <person name="LaButti K."/>
            <person name="Salamov A."/>
            <person name="Andreopoulos B."/>
            <person name="Baker S."/>
            <person name="Barry K."/>
            <person name="Bills G."/>
            <person name="Bluhm B."/>
            <person name="Cannon C."/>
            <person name="Castanera R."/>
            <person name="Culley D."/>
            <person name="Daum C."/>
            <person name="Ezra D."/>
            <person name="Gonzalez J."/>
            <person name="Henrissat B."/>
            <person name="Kuo A."/>
            <person name="Liang C."/>
            <person name="Lipzen A."/>
            <person name="Lutzoni F."/>
            <person name="Magnuson J."/>
            <person name="Mondo S."/>
            <person name="Nolan M."/>
            <person name="Ohm R."/>
            <person name="Pangilinan J."/>
            <person name="Park H.-J."/>
            <person name="Ramirez L."/>
            <person name="Alfaro M."/>
            <person name="Sun H."/>
            <person name="Tritt A."/>
            <person name="Yoshinaga Y."/>
            <person name="Zwiers L.-H."/>
            <person name="Turgeon B."/>
            <person name="Goodwin S."/>
            <person name="Spatafora J."/>
            <person name="Crous P."/>
            <person name="Grigoriev I."/>
        </authorList>
    </citation>
    <scope>NUCLEOTIDE SEQUENCE [LARGE SCALE GENOMIC DNA]</scope>
    <source>
        <strain evidence="12">CECT 20119</strain>
    </source>
</reference>
<dbReference type="PANTHER" id="PTHR31503:SF18">
    <property type="entry name" value="CA(2+)_H(+) EXCHANGER, PUTATIVE (EUROFUNG)-RELATED"/>
    <property type="match status" value="1"/>
</dbReference>